<dbReference type="OrthoDB" id="2440at10239"/>
<proteinExistence type="predicted"/>
<reference evidence="6" key="1">
    <citation type="submission" date="2016-03" db="EMBL/GenBank/DDBJ databases">
        <authorList>
            <person name="Ploux O."/>
        </authorList>
    </citation>
    <scope>NUCLEOTIDE SEQUENCE [LARGE SCALE GENOMIC DNA]</scope>
</reference>
<sequence length="472" mass="51385">MKLIDRMLGARATDSAREGTLTMDDYAELFNSFTFNGLSYGLGTGIGGIQQTLAGQTTERAANNFVGLAQGAYAANGVVFSCMLVRQLLFSSVRFRWQRLRDGKPSDTFSTPALGVLERPWVGGTTQDMLSRLEQDASLAGNSYWFRDGSSLVRMRPDWVDVIVAPRMLADGRGQIGWRKVGYVYTPNGGADGEDPVGLLADEVAHYAPIPDPLANYRGMSWLTPILREIQADHAMTRHQRKFFDNGATPNLVIKHADGATQEKVERWVEQFADNHQGIENAYKTLQIYPGADVTVVGSNLKDIDFKDVRGGGETRVAAAAGVPPVIVGLSEGLAAATYSNYGQARRRLADGTAHPLWQNMAATMENIIERPGNDVRLWYDADDVPFLREDEKDAAEIQKTRAATISSLITAGYTPESAVAAVNADDFRLLKHTGLYSVQLQKPGAENKPTTTPGVAPDPDDEEEPGDDDGA</sequence>
<keyword evidence="1" id="KW-1188">Viral release from host cell</keyword>
<evidence type="ECO:0000313" key="6">
    <source>
        <dbReference type="Proteomes" id="UP000201747"/>
    </source>
</evidence>
<evidence type="ECO:0000256" key="4">
    <source>
        <dbReference type="SAM" id="MobiDB-lite"/>
    </source>
</evidence>
<keyword evidence="2" id="KW-1162">Viral penetration into host cytoplasm</keyword>
<keyword evidence="6" id="KW-1185">Reference proteome</keyword>
<evidence type="ECO:0000256" key="2">
    <source>
        <dbReference type="ARBA" id="ARBA00023009"/>
    </source>
</evidence>
<feature type="compositionally biased region" description="Acidic residues" evidence="4">
    <location>
        <begin position="459"/>
        <end position="472"/>
    </location>
</feature>
<dbReference type="Pfam" id="PF04860">
    <property type="entry name" value="Phage_portal"/>
    <property type="match status" value="1"/>
</dbReference>
<dbReference type="EMBL" id="KU963255">
    <property type="protein sequence ID" value="AMS03163.1"/>
    <property type="molecule type" value="Genomic_DNA"/>
</dbReference>
<dbReference type="RefSeq" id="YP_009286049.1">
    <property type="nucleotide sequence ID" value="NC_031061.1"/>
</dbReference>
<keyword evidence="2" id="KW-1171">Viral genome ejection through host cell envelope</keyword>
<keyword evidence="3" id="KW-0231">Viral genome packaging</keyword>
<gene>
    <name evidence="5" type="primary">4</name>
    <name evidence="5" type="ORF">SEA_NYMPHADORA_4</name>
</gene>
<organism evidence="5 6">
    <name type="scientific">Gordonia phage Nymphadora</name>
    <dbReference type="NCBI Taxonomy" id="1821558"/>
    <lineage>
        <taxon>Viruses</taxon>
        <taxon>Duplodnaviria</taxon>
        <taxon>Heunggongvirae</taxon>
        <taxon>Uroviricota</taxon>
        <taxon>Caudoviricetes</taxon>
        <taxon>Nymbaxtervirinae</taxon>
        <taxon>Nymphadoravirus</taxon>
        <taxon>Nymphadoravirus nymphadora</taxon>
    </lineage>
</organism>
<evidence type="ECO:0000256" key="1">
    <source>
        <dbReference type="ARBA" id="ARBA00022950"/>
    </source>
</evidence>
<protein>
    <submittedName>
        <fullName evidence="5">Portal protein</fullName>
    </submittedName>
</protein>
<dbReference type="Proteomes" id="UP000201747">
    <property type="component" value="Segment"/>
</dbReference>
<evidence type="ECO:0000256" key="3">
    <source>
        <dbReference type="ARBA" id="ARBA00023219"/>
    </source>
</evidence>
<name>A0A142KAN0_9CAUD</name>
<dbReference type="GeneID" id="29065686"/>
<keyword evidence="2" id="KW-1160">Virus entry into host cell</keyword>
<evidence type="ECO:0000313" key="5">
    <source>
        <dbReference type="EMBL" id="AMS03163.1"/>
    </source>
</evidence>
<dbReference type="InterPro" id="IPR006944">
    <property type="entry name" value="Phage/GTA_portal"/>
</dbReference>
<feature type="region of interest" description="Disordered" evidence="4">
    <location>
        <begin position="441"/>
        <end position="472"/>
    </location>
</feature>
<keyword evidence="1" id="KW-0118">Viral capsid assembly</keyword>
<accession>A0A142KAN0</accession>
<dbReference type="KEGG" id="vg:29065686"/>